<feature type="region of interest" description="Disordered" evidence="6">
    <location>
        <begin position="1"/>
        <end position="46"/>
    </location>
</feature>
<dbReference type="Pfam" id="PF07496">
    <property type="entry name" value="zf-CW"/>
    <property type="match status" value="1"/>
</dbReference>
<dbReference type="Gene3D" id="3.50.50.60">
    <property type="entry name" value="FAD/NAD(P)-binding domain"/>
    <property type="match status" value="1"/>
</dbReference>
<keyword evidence="3" id="KW-0863">Zinc-finger</keyword>
<evidence type="ECO:0000259" key="8">
    <source>
        <dbReference type="PROSITE" id="PS51050"/>
    </source>
</evidence>
<evidence type="ECO:0000313" key="9">
    <source>
        <dbReference type="Ensembl" id="ENSEBUP00000004148.1"/>
    </source>
</evidence>
<dbReference type="InterPro" id="IPR009057">
    <property type="entry name" value="Homeodomain-like_sf"/>
</dbReference>
<dbReference type="AlphaFoldDB" id="A0A8C4NBM8"/>
<accession>A0A8C4NBM8</accession>
<feature type="region of interest" description="Disordered" evidence="6">
    <location>
        <begin position="419"/>
        <end position="441"/>
    </location>
</feature>
<dbReference type="Pfam" id="PF01593">
    <property type="entry name" value="Amino_oxidase"/>
    <property type="match status" value="1"/>
</dbReference>
<name>A0A8C4NBM8_EPTBU</name>
<reference evidence="9" key="2">
    <citation type="submission" date="2025-09" db="UniProtKB">
        <authorList>
            <consortium name="Ensembl"/>
        </authorList>
    </citation>
    <scope>IDENTIFICATION</scope>
</reference>
<dbReference type="OMA" id="TRIRMVE"/>
<dbReference type="Ensembl" id="ENSEBUT00000004567.1">
    <property type="protein sequence ID" value="ENSEBUP00000004148.1"/>
    <property type="gene ID" value="ENSEBUG00000002950.1"/>
</dbReference>
<evidence type="ECO:0000313" key="10">
    <source>
        <dbReference type="Proteomes" id="UP000694388"/>
    </source>
</evidence>
<dbReference type="GO" id="GO:0140682">
    <property type="term" value="F:FAD-dependent H3K4me/H3K4me3 demethylase activity"/>
    <property type="evidence" value="ECO:0007669"/>
    <property type="project" value="UniProtKB-ARBA"/>
</dbReference>
<dbReference type="InterPro" id="IPR002937">
    <property type="entry name" value="Amino_oxidase"/>
</dbReference>
<evidence type="ECO:0000256" key="6">
    <source>
        <dbReference type="SAM" id="MobiDB-lite"/>
    </source>
</evidence>
<keyword evidence="2" id="KW-0479">Metal-binding</keyword>
<dbReference type="GeneTree" id="ENSGT00940000157751"/>
<evidence type="ECO:0000256" key="2">
    <source>
        <dbReference type="ARBA" id="ARBA00022723"/>
    </source>
</evidence>
<dbReference type="Gene3D" id="3.30.40.100">
    <property type="match status" value="1"/>
</dbReference>
<dbReference type="PROSITE" id="PS51050">
    <property type="entry name" value="ZF_CW"/>
    <property type="match status" value="1"/>
</dbReference>
<proteinExistence type="predicted"/>
<evidence type="ECO:0000256" key="1">
    <source>
        <dbReference type="ARBA" id="ARBA00022630"/>
    </source>
</evidence>
<dbReference type="Pfam" id="PF04433">
    <property type="entry name" value="SWIRM"/>
    <property type="match status" value="1"/>
</dbReference>
<evidence type="ECO:0000256" key="3">
    <source>
        <dbReference type="ARBA" id="ARBA00022771"/>
    </source>
</evidence>
<dbReference type="InterPro" id="IPR007526">
    <property type="entry name" value="SWIRM"/>
</dbReference>
<keyword evidence="5" id="KW-0862">Zinc</keyword>
<dbReference type="InterPro" id="IPR011124">
    <property type="entry name" value="Znf_CW"/>
</dbReference>
<evidence type="ECO:0000259" key="7">
    <source>
        <dbReference type="PROSITE" id="PS50934"/>
    </source>
</evidence>
<keyword evidence="4" id="KW-0274">FAD</keyword>
<feature type="compositionally biased region" description="Basic residues" evidence="6">
    <location>
        <begin position="1"/>
        <end position="10"/>
    </location>
</feature>
<dbReference type="InterPro" id="IPR036388">
    <property type="entry name" value="WH-like_DNA-bd_sf"/>
</dbReference>
<feature type="domain" description="CW-type" evidence="8">
    <location>
        <begin position="136"/>
        <end position="196"/>
    </location>
</feature>
<dbReference type="PROSITE" id="PS50934">
    <property type="entry name" value="SWIRM"/>
    <property type="match status" value="1"/>
</dbReference>
<sequence>MSVVAPKKKRKAEDLGDAGATGEVTRSSSGRQVRKKAASADVEDDDTAREGRVRRCEKAGCQATNPVCFASATQSCARNGYTSRWYHLSCGEHFCNECFDFYYRSHKLGYASYITWQKQWTRNSMAEPSLKTYMADQLLPYWVRCTIPNCGKWRQLAGDVELTTGLASSYVCGTRIQGLAKGEDRNHCSFPEDLRVEGVYALFWPSLLAVPPLLHSCPAAPFLSVYPLDSVGLSPTGNNQSDCTYKPDPWLQPFRQPGDLPCPLTLPPNTPEAAELEALPGVPRDTTLYLGLRNLILALWNLQPQEWLTPELVATRLFVRGLVRVRCVAEVPSVLAFLEHRGLVNTGAVKPPRPLSPLQGNVVVLEARSRVGGRVCDEEESGMPGRYITKGANVLRGGGAFAFLPNVVPWVVNGSFRRRNRIRNDPPPGGGEGTDFASDVG</sequence>
<dbReference type="SUPFAM" id="SSF46689">
    <property type="entry name" value="Homeodomain-like"/>
    <property type="match status" value="1"/>
</dbReference>
<dbReference type="Gene3D" id="1.10.10.10">
    <property type="entry name" value="Winged helix-like DNA-binding domain superfamily/Winged helix DNA-binding domain"/>
    <property type="match status" value="1"/>
</dbReference>
<dbReference type="Proteomes" id="UP000694388">
    <property type="component" value="Unplaced"/>
</dbReference>
<evidence type="ECO:0000256" key="4">
    <source>
        <dbReference type="ARBA" id="ARBA00022827"/>
    </source>
</evidence>
<protein>
    <submittedName>
        <fullName evidence="9">Lysine demethylase 1B</fullName>
    </submittedName>
</protein>
<dbReference type="InterPro" id="IPR036188">
    <property type="entry name" value="FAD/NAD-bd_sf"/>
</dbReference>
<reference evidence="9" key="1">
    <citation type="submission" date="2025-08" db="UniProtKB">
        <authorList>
            <consortium name="Ensembl"/>
        </authorList>
    </citation>
    <scope>IDENTIFICATION</scope>
</reference>
<evidence type="ECO:0000256" key="5">
    <source>
        <dbReference type="ARBA" id="ARBA00022833"/>
    </source>
</evidence>
<keyword evidence="10" id="KW-1185">Reference proteome</keyword>
<dbReference type="GO" id="GO:0008270">
    <property type="term" value="F:zinc ion binding"/>
    <property type="evidence" value="ECO:0007669"/>
    <property type="project" value="UniProtKB-KW"/>
</dbReference>
<keyword evidence="1" id="KW-0285">Flavoprotein</keyword>
<feature type="domain" description="SWIRM" evidence="7">
    <location>
        <begin position="289"/>
        <end position="355"/>
    </location>
</feature>
<organism evidence="9 10">
    <name type="scientific">Eptatretus burgeri</name>
    <name type="common">Inshore hagfish</name>
    <dbReference type="NCBI Taxonomy" id="7764"/>
    <lineage>
        <taxon>Eukaryota</taxon>
        <taxon>Metazoa</taxon>
        <taxon>Chordata</taxon>
        <taxon>Craniata</taxon>
        <taxon>Vertebrata</taxon>
        <taxon>Cyclostomata</taxon>
        <taxon>Myxini</taxon>
        <taxon>Myxiniformes</taxon>
        <taxon>Myxinidae</taxon>
        <taxon>Eptatretinae</taxon>
        <taxon>Eptatretus</taxon>
    </lineage>
</organism>